<dbReference type="EMBL" id="JALLPJ020001142">
    <property type="protein sequence ID" value="KAL3775689.1"/>
    <property type="molecule type" value="Genomic_DNA"/>
</dbReference>
<comment type="caution">
    <text evidence="11">The sequence shown here is derived from an EMBL/GenBank/DDBJ whole genome shotgun (WGS) entry which is preliminary data.</text>
</comment>
<evidence type="ECO:0000256" key="2">
    <source>
        <dbReference type="ARBA" id="ARBA00022670"/>
    </source>
</evidence>
<dbReference type="InterPro" id="IPR001577">
    <property type="entry name" value="Peptidase_M8"/>
</dbReference>
<keyword evidence="5 8" id="KW-0862">Zinc</keyword>
<evidence type="ECO:0000256" key="1">
    <source>
        <dbReference type="ARBA" id="ARBA00005860"/>
    </source>
</evidence>
<dbReference type="PANTHER" id="PTHR10942">
    <property type="entry name" value="LEISHMANOLYSIN-LIKE PEPTIDASE"/>
    <property type="match status" value="1"/>
</dbReference>
<keyword evidence="12" id="KW-1185">Reference proteome</keyword>
<feature type="transmembrane region" description="Helical" evidence="10">
    <location>
        <begin position="46"/>
        <end position="67"/>
    </location>
</feature>
<evidence type="ECO:0000256" key="9">
    <source>
        <dbReference type="SAM" id="MobiDB-lite"/>
    </source>
</evidence>
<gene>
    <name evidence="11" type="ORF">ACHAWO_004503</name>
</gene>
<proteinExistence type="inferred from homology"/>
<comment type="cofactor">
    <cofactor evidence="8">
        <name>Zn(2+)</name>
        <dbReference type="ChEBI" id="CHEBI:29105"/>
    </cofactor>
    <text evidence="8">Binds 1 zinc ion per subunit.</text>
</comment>
<comment type="similarity">
    <text evidence="1">Belongs to the peptidase M8 family.</text>
</comment>
<keyword evidence="10" id="KW-0472">Membrane</keyword>
<dbReference type="GO" id="GO:0008237">
    <property type="term" value="F:metallopeptidase activity"/>
    <property type="evidence" value="ECO:0007669"/>
    <property type="project" value="UniProtKB-KW"/>
</dbReference>
<feature type="active site" evidence="7">
    <location>
        <position position="310"/>
    </location>
</feature>
<reference evidence="11 12" key="1">
    <citation type="submission" date="2024-10" db="EMBL/GenBank/DDBJ databases">
        <title>Updated reference genomes for cyclostephanoid diatoms.</title>
        <authorList>
            <person name="Roberts W.R."/>
            <person name="Alverson A.J."/>
        </authorList>
    </citation>
    <scope>NUCLEOTIDE SEQUENCE [LARGE SCALE GENOMIC DNA]</scope>
    <source>
        <strain evidence="11 12">AJA010-31</strain>
    </source>
</reference>
<name>A0ABD3NI77_9STRA</name>
<feature type="binding site" evidence="8">
    <location>
        <position position="313"/>
    </location>
    <ligand>
        <name>Zn(2+)</name>
        <dbReference type="ChEBI" id="CHEBI:29105"/>
        <note>catalytic</note>
    </ligand>
</feature>
<evidence type="ECO:0000256" key="6">
    <source>
        <dbReference type="ARBA" id="ARBA00023049"/>
    </source>
</evidence>
<evidence type="ECO:0000313" key="11">
    <source>
        <dbReference type="EMBL" id="KAL3775689.1"/>
    </source>
</evidence>
<evidence type="ECO:0000256" key="3">
    <source>
        <dbReference type="ARBA" id="ARBA00022723"/>
    </source>
</evidence>
<feature type="region of interest" description="Disordered" evidence="9">
    <location>
        <begin position="1"/>
        <end position="32"/>
    </location>
</feature>
<dbReference type="Pfam" id="PF01457">
    <property type="entry name" value="Peptidase_M8"/>
    <property type="match status" value="1"/>
</dbReference>
<dbReference type="Gene3D" id="3.90.132.10">
    <property type="entry name" value="Leishmanolysin , domain 2"/>
    <property type="match status" value="1"/>
</dbReference>
<dbReference type="Gene3D" id="2.10.55.10">
    <property type="entry name" value="Leishmanolysin domain 3"/>
    <property type="match status" value="1"/>
</dbReference>
<keyword evidence="10" id="KW-1133">Transmembrane helix</keyword>
<evidence type="ECO:0000256" key="8">
    <source>
        <dbReference type="PIRSR" id="PIRSR601577-2"/>
    </source>
</evidence>
<dbReference type="GO" id="GO:0046872">
    <property type="term" value="F:metal ion binding"/>
    <property type="evidence" value="ECO:0007669"/>
    <property type="project" value="UniProtKB-KW"/>
</dbReference>
<dbReference type="PANTHER" id="PTHR10942:SF0">
    <property type="entry name" value="LEISHMANOLYSIN-LIKE PEPTIDASE"/>
    <property type="match status" value="1"/>
</dbReference>
<evidence type="ECO:0000256" key="5">
    <source>
        <dbReference type="ARBA" id="ARBA00022833"/>
    </source>
</evidence>
<evidence type="ECO:0000313" key="12">
    <source>
        <dbReference type="Proteomes" id="UP001530400"/>
    </source>
</evidence>
<keyword evidence="10" id="KW-0812">Transmembrane</keyword>
<accession>A0ABD3NI77</accession>
<dbReference type="FunFam" id="3.90.132.10:FF:000001">
    <property type="entry name" value="leishmanolysin-like peptidase isoform X2"/>
    <property type="match status" value="1"/>
</dbReference>
<keyword evidence="2" id="KW-0645">Protease</keyword>
<keyword evidence="6 8" id="KW-0482">Metalloprotease</keyword>
<evidence type="ECO:0000256" key="4">
    <source>
        <dbReference type="ARBA" id="ARBA00022801"/>
    </source>
</evidence>
<evidence type="ECO:0000256" key="10">
    <source>
        <dbReference type="SAM" id="Phobius"/>
    </source>
</evidence>
<dbReference type="FunFam" id="3.10.170.20:FF:000014">
    <property type="match status" value="1"/>
</dbReference>
<dbReference type="SUPFAM" id="SSF55486">
    <property type="entry name" value="Metalloproteases ('zincins'), catalytic domain"/>
    <property type="match status" value="1"/>
</dbReference>
<organism evidence="11 12">
    <name type="scientific">Cyclotella atomus</name>
    <dbReference type="NCBI Taxonomy" id="382360"/>
    <lineage>
        <taxon>Eukaryota</taxon>
        <taxon>Sar</taxon>
        <taxon>Stramenopiles</taxon>
        <taxon>Ochrophyta</taxon>
        <taxon>Bacillariophyta</taxon>
        <taxon>Coscinodiscophyceae</taxon>
        <taxon>Thalassiosirophycidae</taxon>
        <taxon>Stephanodiscales</taxon>
        <taxon>Stephanodiscaceae</taxon>
        <taxon>Cyclotella</taxon>
    </lineage>
</organism>
<feature type="binding site" evidence="8">
    <location>
        <position position="417"/>
    </location>
    <ligand>
        <name>Zn(2+)</name>
        <dbReference type="ChEBI" id="CHEBI:29105"/>
        <note>catalytic</note>
    </ligand>
</feature>
<feature type="compositionally biased region" description="Basic residues" evidence="9">
    <location>
        <begin position="7"/>
        <end position="22"/>
    </location>
</feature>
<dbReference type="Proteomes" id="UP001530400">
    <property type="component" value="Unassembled WGS sequence"/>
</dbReference>
<evidence type="ECO:0000256" key="7">
    <source>
        <dbReference type="PIRSR" id="PIRSR601577-1"/>
    </source>
</evidence>
<dbReference type="Gene3D" id="3.10.170.20">
    <property type="match status" value="1"/>
</dbReference>
<dbReference type="GO" id="GO:0006508">
    <property type="term" value="P:proteolysis"/>
    <property type="evidence" value="ECO:0007669"/>
    <property type="project" value="UniProtKB-KW"/>
</dbReference>
<keyword evidence="4" id="KW-0378">Hydrolase</keyword>
<feature type="binding site" evidence="8">
    <location>
        <position position="309"/>
    </location>
    <ligand>
        <name>Zn(2+)</name>
        <dbReference type="ChEBI" id="CHEBI:29105"/>
        <note>catalytic</note>
    </ligand>
</feature>
<dbReference type="AlphaFoldDB" id="A0ABD3NI77"/>
<protein>
    <recommendedName>
        <fullName evidence="13">Leishmanolysin-like peptidase</fullName>
    </recommendedName>
</protein>
<evidence type="ECO:0008006" key="13">
    <source>
        <dbReference type="Google" id="ProtNLM"/>
    </source>
</evidence>
<sequence>MTDCFPRRKKGRLALRQQHHKTAPQPPMVGTNQMTMAPTRYSSRNAFSLLLCSITYIVTLAAGEFVMEDEAPTVNMHSATKAWQDHLKNGQVPRRDRVNIPVDYMGNHPFERKLQQDNEVDQDHRDTKSYEPIRVQFDTHLLDALVEAYPTHVSYVRNILLPSLRNFWAETLSIVPASRIKVPLNGDCATDVKKTTGYALQDFVQYGSDNLRSISNIGDNVQFSNDGSSLIYNNVDLVVIVIPAEGTDLCPLGQDTDSGQLQTLAFATNCQHDQYDRPVVGYFGVCFGMIDPTDRSTKTHQRRLLTIAHEFTHILGMTSFDFAYFWDHQTGKPRTGRNSYGKPPYGNVLCVDGSFSSVEIPSTATLKEIKTSNGYAAYEIVTTTVRNVVRNHFDCQTMMGARLENQPTGDGDCYGSHWDHRLFNNEFMAAVYTGASQYVTSLTLALLEDSGWYIPNYLVAQNSPFGLGAGCEFVEEKCVQNGGLPEWAMGTFCNNPSDIGCSSDRKMVAFCDIAKWNGNLPAGYQYFSDPTLGGGLTQSDFCPAYTTLYKFEIGSDTRALDCTDEELNSMWIKEDDETFSSTSRCFESSNGPRGMCMAVQCAGGELNVMVSGRKYKCTYPGKILALPGGKDIICPAFGQICPDSSCEANCSGRGVCNYSVSPAKCQCFDRSDDSNICLGSSRLWSFAPTISPAPTVSPEPTLAPTITPHPTEPFNSSFGIQGILVWVNISVLLFVQNLFGTFL</sequence>
<keyword evidence="3 8" id="KW-0479">Metal-binding</keyword>